<dbReference type="Proteomes" id="UP000799755">
    <property type="component" value="Unassembled WGS sequence"/>
</dbReference>
<dbReference type="EMBL" id="MU003547">
    <property type="protein sequence ID" value="KAF2463698.1"/>
    <property type="molecule type" value="Genomic_DNA"/>
</dbReference>
<evidence type="ECO:0000313" key="2">
    <source>
        <dbReference type="Proteomes" id="UP000799755"/>
    </source>
</evidence>
<sequence>SFLELSDTDFQYKLTTSAKYKLRSHTTHHTIHVPELTPNLLNTSKITTLYLGNSMLERLKTTGKNTELAKLPSAWNAGCGGDKNENVVWRLAEGLYEFLRKNCDGKGEGHGIKAVVLVSGTNNLRPCKPFRAQDITSYRLLLEACLRLAPKGCIVACDMFRRKDVRDVIVEECNGILKRVVEEVNKDLRDAGEEERVKWVEARETIGTDMLDDHVHLNEEGYAAWDRVL</sequence>
<feature type="non-terminal residue" evidence="1">
    <location>
        <position position="229"/>
    </location>
</feature>
<accession>A0ACB6Q9Q1</accession>
<reference evidence="1" key="1">
    <citation type="journal article" date="2020" name="Stud. Mycol.">
        <title>101 Dothideomycetes genomes: a test case for predicting lifestyles and emergence of pathogens.</title>
        <authorList>
            <person name="Haridas S."/>
            <person name="Albert R."/>
            <person name="Binder M."/>
            <person name="Bloem J."/>
            <person name="Labutti K."/>
            <person name="Salamov A."/>
            <person name="Andreopoulos B."/>
            <person name="Baker S."/>
            <person name="Barry K."/>
            <person name="Bills G."/>
            <person name="Bluhm B."/>
            <person name="Cannon C."/>
            <person name="Castanera R."/>
            <person name="Culley D."/>
            <person name="Daum C."/>
            <person name="Ezra D."/>
            <person name="Gonzalez J."/>
            <person name="Henrissat B."/>
            <person name="Kuo A."/>
            <person name="Liang C."/>
            <person name="Lipzen A."/>
            <person name="Lutzoni F."/>
            <person name="Magnuson J."/>
            <person name="Mondo S."/>
            <person name="Nolan M."/>
            <person name="Ohm R."/>
            <person name="Pangilinan J."/>
            <person name="Park H.-J."/>
            <person name="Ramirez L."/>
            <person name="Alfaro M."/>
            <person name="Sun H."/>
            <person name="Tritt A."/>
            <person name="Yoshinaga Y."/>
            <person name="Zwiers L.-H."/>
            <person name="Turgeon B."/>
            <person name="Goodwin S."/>
            <person name="Spatafora J."/>
            <person name="Crous P."/>
            <person name="Grigoriev I."/>
        </authorList>
    </citation>
    <scope>NUCLEOTIDE SEQUENCE</scope>
    <source>
        <strain evidence="1">ATCC 200398</strain>
    </source>
</reference>
<protein>
    <submittedName>
        <fullName evidence="1">Uncharacterized protein</fullName>
    </submittedName>
</protein>
<keyword evidence="2" id="KW-1185">Reference proteome</keyword>
<comment type="caution">
    <text evidence="1">The sequence shown here is derived from an EMBL/GenBank/DDBJ whole genome shotgun (WGS) entry which is preliminary data.</text>
</comment>
<name>A0ACB6Q9Q1_9PLEO</name>
<evidence type="ECO:0000313" key="1">
    <source>
        <dbReference type="EMBL" id="KAF2463698.1"/>
    </source>
</evidence>
<organism evidence="1 2">
    <name type="scientific">Lindgomyces ingoldianus</name>
    <dbReference type="NCBI Taxonomy" id="673940"/>
    <lineage>
        <taxon>Eukaryota</taxon>
        <taxon>Fungi</taxon>
        <taxon>Dikarya</taxon>
        <taxon>Ascomycota</taxon>
        <taxon>Pezizomycotina</taxon>
        <taxon>Dothideomycetes</taxon>
        <taxon>Pleosporomycetidae</taxon>
        <taxon>Pleosporales</taxon>
        <taxon>Lindgomycetaceae</taxon>
        <taxon>Lindgomyces</taxon>
    </lineage>
</organism>
<proteinExistence type="predicted"/>
<feature type="non-terminal residue" evidence="1">
    <location>
        <position position="1"/>
    </location>
</feature>
<gene>
    <name evidence="1" type="ORF">BDR25DRAFT_154944</name>
</gene>